<feature type="compositionally biased region" description="Basic residues" evidence="2">
    <location>
        <begin position="1"/>
        <end position="12"/>
    </location>
</feature>
<dbReference type="AlphaFoldDB" id="A0A427YV82"/>
<dbReference type="OrthoDB" id="1914839at2759"/>
<dbReference type="InterPro" id="IPR019734">
    <property type="entry name" value="TPR_rpt"/>
</dbReference>
<sequence>MAKSKLHARKSAGGKAQNPKPSTGAGPSSAPDAASLIDKAHTLLAQSNFELAIKFLARAIQLEPANLEARELLGVAELEGGDPDVGRERRVLTGLITPQHLLHLFPPHTAEPPSSPSPYLYLAQSASDPQEALGYYSTGASIIERKLGVDQGKGKGRVPEPGLAETETEDVEAEERAMAVRCLVAMIEIWMSDLCMEDAAEANCEALVTRALGVAPEDVEVRLALASIRMSQSRADEARDVVLGLFNEMEGKEPFDPTLPSLPARLNLARQLLEHSLHLEALDTITTAREEDELNVEAAYLEGWAWFLRAEAVLENPSFQVAVPPKTESRPARGEVEMEGDENQAEEDEDSGPENMSPDECFAESMRALVETAKLYSEQEYPDEGIGAHTAELLEGLEKRGVKPAILDEAEGETEGEDGGWEDVEDVEMA</sequence>
<dbReference type="SUPFAM" id="SSF48452">
    <property type="entry name" value="TPR-like"/>
    <property type="match status" value="1"/>
</dbReference>
<dbReference type="EMBL" id="RSCD01000001">
    <property type="protein sequence ID" value="RSH94992.1"/>
    <property type="molecule type" value="Genomic_DNA"/>
</dbReference>
<reference evidence="3 4" key="1">
    <citation type="submission" date="2018-11" db="EMBL/GenBank/DDBJ databases">
        <title>Genome sequence of Saitozyma podzolica DSM 27192.</title>
        <authorList>
            <person name="Aliyu H."/>
            <person name="Gorte O."/>
            <person name="Ochsenreither K."/>
        </authorList>
    </citation>
    <scope>NUCLEOTIDE SEQUENCE [LARGE SCALE GENOMIC DNA]</scope>
    <source>
        <strain evidence="3 4">DSM 27192</strain>
    </source>
</reference>
<proteinExistence type="predicted"/>
<feature type="compositionally biased region" description="Low complexity" evidence="2">
    <location>
        <begin position="19"/>
        <end position="33"/>
    </location>
</feature>
<feature type="compositionally biased region" description="Basic and acidic residues" evidence="2">
    <location>
        <begin position="327"/>
        <end position="336"/>
    </location>
</feature>
<evidence type="ECO:0000313" key="4">
    <source>
        <dbReference type="Proteomes" id="UP000279259"/>
    </source>
</evidence>
<dbReference type="CDD" id="cd24142">
    <property type="entry name" value="ACL4-like"/>
    <property type="match status" value="1"/>
</dbReference>
<evidence type="ECO:0000256" key="1">
    <source>
        <dbReference type="PROSITE-ProRule" id="PRU00339"/>
    </source>
</evidence>
<dbReference type="InterPro" id="IPR011990">
    <property type="entry name" value="TPR-like_helical_dom_sf"/>
</dbReference>
<gene>
    <name evidence="3" type="ORF">EHS25_000077</name>
</gene>
<dbReference type="PROSITE" id="PS50005">
    <property type="entry name" value="TPR"/>
    <property type="match status" value="1"/>
</dbReference>
<keyword evidence="1" id="KW-0802">TPR repeat</keyword>
<feature type="compositionally biased region" description="Acidic residues" evidence="2">
    <location>
        <begin position="337"/>
        <end position="352"/>
    </location>
</feature>
<comment type="caution">
    <text evidence="3">The sequence shown here is derived from an EMBL/GenBank/DDBJ whole genome shotgun (WGS) entry which is preliminary data.</text>
</comment>
<protein>
    <submittedName>
        <fullName evidence="3">Uncharacterized protein</fullName>
    </submittedName>
</protein>
<feature type="region of interest" description="Disordered" evidence="2">
    <location>
        <begin position="408"/>
        <end position="430"/>
    </location>
</feature>
<dbReference type="STRING" id="1890683.A0A427YV82"/>
<dbReference type="Gene3D" id="1.25.40.10">
    <property type="entry name" value="Tetratricopeptide repeat domain"/>
    <property type="match status" value="1"/>
</dbReference>
<feature type="region of interest" description="Disordered" evidence="2">
    <location>
        <begin position="323"/>
        <end position="359"/>
    </location>
</feature>
<evidence type="ECO:0000313" key="3">
    <source>
        <dbReference type="EMBL" id="RSH94992.1"/>
    </source>
</evidence>
<feature type="region of interest" description="Disordered" evidence="2">
    <location>
        <begin position="1"/>
        <end position="33"/>
    </location>
</feature>
<keyword evidence="4" id="KW-1185">Reference proteome</keyword>
<dbReference type="Proteomes" id="UP000279259">
    <property type="component" value="Unassembled WGS sequence"/>
</dbReference>
<feature type="region of interest" description="Disordered" evidence="2">
    <location>
        <begin position="151"/>
        <end position="171"/>
    </location>
</feature>
<evidence type="ECO:0000256" key="2">
    <source>
        <dbReference type="SAM" id="MobiDB-lite"/>
    </source>
</evidence>
<organism evidence="3 4">
    <name type="scientific">Saitozyma podzolica</name>
    <dbReference type="NCBI Taxonomy" id="1890683"/>
    <lineage>
        <taxon>Eukaryota</taxon>
        <taxon>Fungi</taxon>
        <taxon>Dikarya</taxon>
        <taxon>Basidiomycota</taxon>
        <taxon>Agaricomycotina</taxon>
        <taxon>Tremellomycetes</taxon>
        <taxon>Tremellales</taxon>
        <taxon>Trimorphomycetaceae</taxon>
        <taxon>Saitozyma</taxon>
    </lineage>
</organism>
<accession>A0A427YV82</accession>
<dbReference type="Pfam" id="PF13432">
    <property type="entry name" value="TPR_16"/>
    <property type="match status" value="1"/>
</dbReference>
<feature type="repeat" description="TPR" evidence="1">
    <location>
        <begin position="33"/>
        <end position="66"/>
    </location>
</feature>
<name>A0A427YV82_9TREE</name>